<keyword evidence="5" id="KW-0560">Oxidoreductase</keyword>
<feature type="domain" description="Acyl-CoA dehydrogenase/oxidase N-terminal" evidence="8">
    <location>
        <begin position="5"/>
        <end position="99"/>
    </location>
</feature>
<evidence type="ECO:0000256" key="1">
    <source>
        <dbReference type="ARBA" id="ARBA00001974"/>
    </source>
</evidence>
<dbReference type="EMBL" id="CP046565">
    <property type="protein sequence ID" value="QJD29357.1"/>
    <property type="molecule type" value="Genomic_DNA"/>
</dbReference>
<dbReference type="KEGG" id="metu:GNH96_04830"/>
<organism evidence="9 10">
    <name type="scientific">Methylococcus geothermalis</name>
    <dbReference type="NCBI Taxonomy" id="2681310"/>
    <lineage>
        <taxon>Bacteria</taxon>
        <taxon>Pseudomonadati</taxon>
        <taxon>Pseudomonadota</taxon>
        <taxon>Gammaproteobacteria</taxon>
        <taxon>Methylococcales</taxon>
        <taxon>Methylococcaceae</taxon>
        <taxon>Methylococcus</taxon>
    </lineage>
</organism>
<dbReference type="InterPro" id="IPR037069">
    <property type="entry name" value="AcylCoA_DH/ox_N_sf"/>
</dbReference>
<dbReference type="RefSeq" id="WP_169602646.1">
    <property type="nucleotide sequence ID" value="NZ_CP046565.1"/>
</dbReference>
<comment type="similarity">
    <text evidence="2 5">Belongs to the acyl-CoA dehydrogenase family.</text>
</comment>
<evidence type="ECO:0000259" key="6">
    <source>
        <dbReference type="Pfam" id="PF00441"/>
    </source>
</evidence>
<dbReference type="Pfam" id="PF02771">
    <property type="entry name" value="Acyl-CoA_dh_N"/>
    <property type="match status" value="1"/>
</dbReference>
<evidence type="ECO:0000256" key="5">
    <source>
        <dbReference type="RuleBase" id="RU362125"/>
    </source>
</evidence>
<dbReference type="PANTHER" id="PTHR43831:SF1">
    <property type="entry name" value="ISOBUTYRYL-COA DEHYDROGENASE, MITOCHONDRIAL"/>
    <property type="match status" value="1"/>
</dbReference>
<evidence type="ECO:0000256" key="3">
    <source>
        <dbReference type="ARBA" id="ARBA00022630"/>
    </source>
</evidence>
<dbReference type="InterPro" id="IPR009100">
    <property type="entry name" value="AcylCoA_DH/oxidase_NM_dom_sf"/>
</dbReference>
<evidence type="ECO:0000313" key="9">
    <source>
        <dbReference type="EMBL" id="QJD29357.1"/>
    </source>
</evidence>
<protein>
    <submittedName>
        <fullName evidence="9">Acyl-CoA dehydrogenase</fullName>
    </submittedName>
</protein>
<evidence type="ECO:0000259" key="7">
    <source>
        <dbReference type="Pfam" id="PF02770"/>
    </source>
</evidence>
<evidence type="ECO:0000313" key="10">
    <source>
        <dbReference type="Proteomes" id="UP000503004"/>
    </source>
</evidence>
<dbReference type="InterPro" id="IPR052547">
    <property type="entry name" value="Mito_Isobutyryl-CoADH"/>
</dbReference>
<keyword evidence="10" id="KW-1185">Reference proteome</keyword>
<dbReference type="PANTHER" id="PTHR43831">
    <property type="entry name" value="ISOBUTYRYL-COA DEHYDROGENASE"/>
    <property type="match status" value="1"/>
</dbReference>
<dbReference type="InterPro" id="IPR009075">
    <property type="entry name" value="AcylCo_DH/oxidase_C"/>
</dbReference>
<dbReference type="Pfam" id="PF02770">
    <property type="entry name" value="Acyl-CoA_dh_M"/>
    <property type="match status" value="1"/>
</dbReference>
<name>A0A858Q6A9_9GAMM</name>
<feature type="domain" description="Acyl-CoA oxidase/dehydrogenase middle" evidence="7">
    <location>
        <begin position="109"/>
        <end position="199"/>
    </location>
</feature>
<accession>A0A858Q6A9</accession>
<dbReference type="GO" id="GO:0050660">
    <property type="term" value="F:flavin adenine dinucleotide binding"/>
    <property type="evidence" value="ECO:0007669"/>
    <property type="project" value="InterPro"/>
</dbReference>
<dbReference type="Pfam" id="PF00441">
    <property type="entry name" value="Acyl-CoA_dh_1"/>
    <property type="match status" value="1"/>
</dbReference>
<dbReference type="SUPFAM" id="SSF56645">
    <property type="entry name" value="Acyl-CoA dehydrogenase NM domain-like"/>
    <property type="match status" value="1"/>
</dbReference>
<sequence length="371" mass="38198">MKKLEALDDIVASVVAPAAEAVDRDALFPRSAVAALGQAGLLGLISSAEVGGLGGSLADASAVVSRLARACGSTAMVVTMHYCATAVVEKYGPPELRREIAAGRHLATLAFSESGSRSHFWAPLGVASADGDDVLLSGAKTMVTSAGEADSYVWSSRPVQAEGASTLWLVAAGNPGLRRPKPFDGLGLRGNASAPIVAESARVPTTARLGADGGGFAIMMEVVLPIFSVLNASCSLGLMESALERACAHAGRTRLEHLGSCLADLPTLRAYLARARIRADGVEALLNDTLEALASARDDALLRVLEVKAAAAEAALAVTDTAMRVCGGAAFRKDLAIERPFRDARAAAVMAPTSDVLYDFIGKAVCGLPLF</sequence>
<dbReference type="Proteomes" id="UP000503004">
    <property type="component" value="Chromosome"/>
</dbReference>
<proteinExistence type="inferred from homology"/>
<dbReference type="InterPro" id="IPR036250">
    <property type="entry name" value="AcylCo_DH-like_C"/>
</dbReference>
<evidence type="ECO:0000256" key="4">
    <source>
        <dbReference type="ARBA" id="ARBA00022827"/>
    </source>
</evidence>
<dbReference type="PIRSF" id="PIRSF016578">
    <property type="entry name" value="HsaA"/>
    <property type="match status" value="1"/>
</dbReference>
<dbReference type="SUPFAM" id="SSF47203">
    <property type="entry name" value="Acyl-CoA dehydrogenase C-terminal domain-like"/>
    <property type="match status" value="1"/>
</dbReference>
<dbReference type="Gene3D" id="1.20.140.10">
    <property type="entry name" value="Butyryl-CoA Dehydrogenase, subunit A, domain 3"/>
    <property type="match status" value="1"/>
</dbReference>
<dbReference type="InterPro" id="IPR046373">
    <property type="entry name" value="Acyl-CoA_Oxase/DH_mid-dom_sf"/>
</dbReference>
<evidence type="ECO:0000259" key="8">
    <source>
        <dbReference type="Pfam" id="PF02771"/>
    </source>
</evidence>
<reference evidence="10" key="1">
    <citation type="submission" date="2019-12" db="EMBL/GenBank/DDBJ databases">
        <authorList>
            <person name="Awala S.I."/>
            <person name="Rhee S.K."/>
        </authorList>
    </citation>
    <scope>NUCLEOTIDE SEQUENCE [LARGE SCALE GENOMIC DNA]</scope>
    <source>
        <strain evidence="10">IM1</strain>
    </source>
</reference>
<dbReference type="AlphaFoldDB" id="A0A858Q6A9"/>
<comment type="cofactor">
    <cofactor evidence="1 5">
        <name>FAD</name>
        <dbReference type="ChEBI" id="CHEBI:57692"/>
    </cofactor>
</comment>
<keyword evidence="4 5" id="KW-0274">FAD</keyword>
<gene>
    <name evidence="9" type="ORF">GNH96_04830</name>
</gene>
<dbReference type="Gene3D" id="2.40.110.10">
    <property type="entry name" value="Butyryl-CoA Dehydrogenase, subunit A, domain 2"/>
    <property type="match status" value="1"/>
</dbReference>
<feature type="domain" description="Acyl-CoA dehydrogenase/oxidase C-terminal" evidence="6">
    <location>
        <begin position="213"/>
        <end position="365"/>
    </location>
</feature>
<dbReference type="GO" id="GO:0016627">
    <property type="term" value="F:oxidoreductase activity, acting on the CH-CH group of donors"/>
    <property type="evidence" value="ECO:0007669"/>
    <property type="project" value="InterPro"/>
</dbReference>
<dbReference type="Gene3D" id="1.10.540.10">
    <property type="entry name" value="Acyl-CoA dehydrogenase/oxidase, N-terminal domain"/>
    <property type="match status" value="1"/>
</dbReference>
<keyword evidence="3 5" id="KW-0285">Flavoprotein</keyword>
<evidence type="ECO:0000256" key="2">
    <source>
        <dbReference type="ARBA" id="ARBA00009347"/>
    </source>
</evidence>
<dbReference type="InterPro" id="IPR013786">
    <property type="entry name" value="AcylCoA_DH/ox_N"/>
</dbReference>
<dbReference type="InterPro" id="IPR006091">
    <property type="entry name" value="Acyl-CoA_Oxase/DH_mid-dom"/>
</dbReference>